<dbReference type="PROSITE" id="PS00670">
    <property type="entry name" value="D_2_HYDROXYACID_DH_2"/>
    <property type="match status" value="1"/>
</dbReference>
<dbReference type="SUPFAM" id="SSF51735">
    <property type="entry name" value="NAD(P)-binding Rossmann-fold domains"/>
    <property type="match status" value="1"/>
</dbReference>
<protein>
    <submittedName>
        <fullName evidence="7">D-3-phosphoglycerate dehydrogenase</fullName>
    </submittedName>
</protein>
<evidence type="ECO:0000256" key="3">
    <source>
        <dbReference type="ARBA" id="ARBA00023027"/>
    </source>
</evidence>
<sequence length="322" mass="34887">MTSQTIAILEPGYARYDTERSVLAQHDVQVLSVAGDVEAVPALQALDPVAILVRERTVDKSVINACPNLKVVVRYGVGVDNLDLDLLRARGIYAANVPDYGAETEVSEHALALYLAVQRRVPSRDIEIRDGKWGIGQAAMIPNRENAILGLIGCGKIGLKAAEKFRALGFTKVMVFDPYMTDENATTADVEKVDLDTLCSSADVISLHAPLTPETHHILNADRIAQMKPTSIVVNVSRGGLVDEAALAEALVEGRIFGAGIDVFEQEPVSQDHPLLKSPNTVVSDHAAWYSERSVAVLQSNAAHEIDRVLQGQAPQSWVNPW</sequence>
<dbReference type="InterPro" id="IPR050418">
    <property type="entry name" value="D-iso_2-hydroxyacid_DH_PdxB"/>
</dbReference>
<dbReference type="InterPro" id="IPR043322">
    <property type="entry name" value="CtBP"/>
</dbReference>
<dbReference type="AlphaFoldDB" id="A0A2P8FHD1"/>
<dbReference type="OrthoDB" id="9793626at2"/>
<dbReference type="RefSeq" id="WP_106607344.1">
    <property type="nucleotide sequence ID" value="NZ_PYGJ01000002.1"/>
</dbReference>
<evidence type="ECO:0000256" key="2">
    <source>
        <dbReference type="ARBA" id="ARBA00023002"/>
    </source>
</evidence>
<dbReference type="EMBL" id="PYGJ01000002">
    <property type="protein sequence ID" value="PSL21151.1"/>
    <property type="molecule type" value="Genomic_DNA"/>
</dbReference>
<dbReference type="InterPro" id="IPR006140">
    <property type="entry name" value="D-isomer_DH_NAD-bd"/>
</dbReference>
<organism evidence="7 8">
    <name type="scientific">Shimia abyssi</name>
    <dbReference type="NCBI Taxonomy" id="1662395"/>
    <lineage>
        <taxon>Bacteria</taxon>
        <taxon>Pseudomonadati</taxon>
        <taxon>Pseudomonadota</taxon>
        <taxon>Alphaproteobacteria</taxon>
        <taxon>Rhodobacterales</taxon>
        <taxon>Roseobacteraceae</taxon>
    </lineage>
</organism>
<accession>A0A2P8FHD1</accession>
<dbReference type="Pfam" id="PF00389">
    <property type="entry name" value="2-Hacid_dh"/>
    <property type="match status" value="1"/>
</dbReference>
<keyword evidence="3" id="KW-0520">NAD</keyword>
<gene>
    <name evidence="7" type="ORF">CLV88_102271</name>
</gene>
<dbReference type="PROSITE" id="PS00671">
    <property type="entry name" value="D_2_HYDROXYACID_DH_3"/>
    <property type="match status" value="1"/>
</dbReference>
<proteinExistence type="inferred from homology"/>
<evidence type="ECO:0000256" key="1">
    <source>
        <dbReference type="ARBA" id="ARBA00005854"/>
    </source>
</evidence>
<dbReference type="GO" id="GO:0051287">
    <property type="term" value="F:NAD binding"/>
    <property type="evidence" value="ECO:0007669"/>
    <property type="project" value="InterPro"/>
</dbReference>
<dbReference type="InterPro" id="IPR006139">
    <property type="entry name" value="D-isomer_2_OHA_DH_cat_dom"/>
</dbReference>
<feature type="domain" description="D-isomer specific 2-hydroxyacid dehydrogenase catalytic" evidence="5">
    <location>
        <begin position="49"/>
        <end position="320"/>
    </location>
</feature>
<comment type="similarity">
    <text evidence="1 4">Belongs to the D-isomer specific 2-hydroxyacid dehydrogenase family.</text>
</comment>
<dbReference type="SUPFAM" id="SSF52283">
    <property type="entry name" value="Formate/glycerate dehydrogenase catalytic domain-like"/>
    <property type="match status" value="1"/>
</dbReference>
<name>A0A2P8FHD1_9RHOB</name>
<evidence type="ECO:0000313" key="7">
    <source>
        <dbReference type="EMBL" id="PSL21151.1"/>
    </source>
</evidence>
<keyword evidence="2 4" id="KW-0560">Oxidoreductase</keyword>
<dbReference type="GO" id="GO:0016616">
    <property type="term" value="F:oxidoreductase activity, acting on the CH-OH group of donors, NAD or NADP as acceptor"/>
    <property type="evidence" value="ECO:0007669"/>
    <property type="project" value="InterPro"/>
</dbReference>
<reference evidence="7 8" key="1">
    <citation type="submission" date="2018-03" db="EMBL/GenBank/DDBJ databases">
        <title>Genomic Encyclopedia of Archaeal and Bacterial Type Strains, Phase II (KMG-II): from individual species to whole genera.</title>
        <authorList>
            <person name="Goeker M."/>
        </authorList>
    </citation>
    <scope>NUCLEOTIDE SEQUENCE [LARGE SCALE GENOMIC DNA]</scope>
    <source>
        <strain evidence="7 8">DSM 100673</strain>
    </source>
</reference>
<dbReference type="CDD" id="cd05299">
    <property type="entry name" value="CtBP_dh"/>
    <property type="match status" value="1"/>
</dbReference>
<dbReference type="Gene3D" id="3.40.50.720">
    <property type="entry name" value="NAD(P)-binding Rossmann-like Domain"/>
    <property type="match status" value="2"/>
</dbReference>
<dbReference type="InterPro" id="IPR036291">
    <property type="entry name" value="NAD(P)-bd_dom_sf"/>
</dbReference>
<dbReference type="GO" id="GO:0003714">
    <property type="term" value="F:transcription corepressor activity"/>
    <property type="evidence" value="ECO:0007669"/>
    <property type="project" value="InterPro"/>
</dbReference>
<dbReference type="PANTHER" id="PTHR43761:SF1">
    <property type="entry name" value="D-ISOMER SPECIFIC 2-HYDROXYACID DEHYDROGENASE CATALYTIC DOMAIN-CONTAINING PROTEIN-RELATED"/>
    <property type="match status" value="1"/>
</dbReference>
<evidence type="ECO:0000259" key="6">
    <source>
        <dbReference type="Pfam" id="PF02826"/>
    </source>
</evidence>
<comment type="caution">
    <text evidence="7">The sequence shown here is derived from an EMBL/GenBank/DDBJ whole genome shotgun (WGS) entry which is preliminary data.</text>
</comment>
<dbReference type="Pfam" id="PF02826">
    <property type="entry name" value="2-Hacid_dh_C"/>
    <property type="match status" value="1"/>
</dbReference>
<feature type="domain" description="D-isomer specific 2-hydroxyacid dehydrogenase NAD-binding" evidence="6">
    <location>
        <begin position="111"/>
        <end position="288"/>
    </location>
</feature>
<dbReference type="FunFam" id="3.40.50.720:FF:000203">
    <property type="entry name" value="D-3-phosphoglycerate dehydrogenase (SerA)"/>
    <property type="match status" value="1"/>
</dbReference>
<dbReference type="PANTHER" id="PTHR43761">
    <property type="entry name" value="D-ISOMER SPECIFIC 2-HYDROXYACID DEHYDROGENASE FAMILY PROTEIN (AFU_ORTHOLOGUE AFUA_1G13630)"/>
    <property type="match status" value="1"/>
</dbReference>
<evidence type="ECO:0000256" key="4">
    <source>
        <dbReference type="RuleBase" id="RU003719"/>
    </source>
</evidence>
<keyword evidence="8" id="KW-1185">Reference proteome</keyword>
<dbReference type="InterPro" id="IPR029753">
    <property type="entry name" value="D-isomer_DH_CS"/>
</dbReference>
<dbReference type="Proteomes" id="UP000240418">
    <property type="component" value="Unassembled WGS sequence"/>
</dbReference>
<evidence type="ECO:0000313" key="8">
    <source>
        <dbReference type="Proteomes" id="UP000240418"/>
    </source>
</evidence>
<evidence type="ECO:0000259" key="5">
    <source>
        <dbReference type="Pfam" id="PF00389"/>
    </source>
</evidence>